<dbReference type="Pfam" id="PF09411">
    <property type="entry name" value="PagL"/>
    <property type="match status" value="1"/>
</dbReference>
<dbReference type="EMBL" id="FR872582">
    <property type="protein sequence ID" value="CCB89055.1"/>
    <property type="molecule type" value="Genomic_DNA"/>
</dbReference>
<dbReference type="RefSeq" id="WP_013943522.1">
    <property type="nucleotide sequence ID" value="NC_015713.1"/>
</dbReference>
<proteinExistence type="predicted"/>
<dbReference type="InterPro" id="IPR018550">
    <property type="entry name" value="Lipid-A_deacylase-rel"/>
</dbReference>
<gene>
    <name evidence="2" type="ordered locus">SNE_A11780</name>
</gene>
<evidence type="ECO:0000256" key="1">
    <source>
        <dbReference type="SAM" id="SignalP"/>
    </source>
</evidence>
<dbReference type="HOGENOM" id="CLU_116714_1_0_0"/>
<evidence type="ECO:0000313" key="3">
    <source>
        <dbReference type="Proteomes" id="UP000000496"/>
    </source>
</evidence>
<dbReference type="OrthoDB" id="6199047at2"/>
<dbReference type="eggNOG" id="ENOG5031K9Q">
    <property type="taxonomic scope" value="Bacteria"/>
</dbReference>
<keyword evidence="3" id="KW-1185">Reference proteome</keyword>
<accession>F8L8D2</accession>
<name>F8L8D2_SIMNZ</name>
<feature type="chain" id="PRO_5003374174" description="Lipid A 3-O-deacylase-related protein" evidence="1">
    <location>
        <begin position="18"/>
        <end position="170"/>
    </location>
</feature>
<feature type="signal peptide" evidence="1">
    <location>
        <begin position="1"/>
        <end position="17"/>
    </location>
</feature>
<sequence>MKKLLGLLFLLPCLLFAEDKENPPSISDPRLLSLGVGVFNIVRNTKAVTFQLEYRSDLAIYKNRFIFIRPLLGVMATTKGSTYFYGGVAFDFFLTNFLVFTPSFAPGFYIKGGGMELGFPLEYRSSAELSYRLSNKSRFGAMFYHISNASLGFRNPGTECLVFFYAFPLY</sequence>
<organism evidence="2 3">
    <name type="scientific">Simkania negevensis (strain ATCC VR-1471 / DSM 27360 / Z)</name>
    <dbReference type="NCBI Taxonomy" id="331113"/>
    <lineage>
        <taxon>Bacteria</taxon>
        <taxon>Pseudomonadati</taxon>
        <taxon>Chlamydiota</taxon>
        <taxon>Chlamydiia</taxon>
        <taxon>Parachlamydiales</taxon>
        <taxon>Simkaniaceae</taxon>
        <taxon>Simkania</taxon>
    </lineage>
</organism>
<evidence type="ECO:0000313" key="2">
    <source>
        <dbReference type="EMBL" id="CCB89055.1"/>
    </source>
</evidence>
<dbReference type="KEGG" id="sng:SNE_A11780"/>
<dbReference type="Gene3D" id="2.40.160.20">
    <property type="match status" value="1"/>
</dbReference>
<dbReference type="Proteomes" id="UP000000496">
    <property type="component" value="Chromosome gsn.131"/>
</dbReference>
<dbReference type="AlphaFoldDB" id="F8L8D2"/>
<dbReference type="STRING" id="331113.SNE_A11780"/>
<evidence type="ECO:0008006" key="4">
    <source>
        <dbReference type="Google" id="ProtNLM"/>
    </source>
</evidence>
<protein>
    <recommendedName>
        <fullName evidence="4">Lipid A 3-O-deacylase-related protein</fullName>
    </recommendedName>
</protein>
<reference key="1">
    <citation type="journal article" date="2011" name="Mol. Biol. Evol.">
        <title>Unity in variety -- the pan-genome of the Chlamydiae.</title>
        <authorList>
            <person name="Collingro A."/>
            <person name="Tischler P."/>
            <person name="Weinmaier T."/>
            <person name="Penz T."/>
            <person name="Heinz E."/>
            <person name="Brunham R.C."/>
            <person name="Read T.D."/>
            <person name="Bavoil P.M."/>
            <person name="Sachse K."/>
            <person name="Kahane S."/>
            <person name="Friedman M.G."/>
            <person name="Rattei T."/>
            <person name="Myers G.S.A."/>
            <person name="Horn M."/>
        </authorList>
    </citation>
    <scope>NUCLEOTIDE SEQUENCE</scope>
    <source>
        <strain>Z</strain>
    </source>
</reference>
<reference evidence="2 3" key="2">
    <citation type="journal article" date="2011" name="Mol. Biol. Evol.">
        <title>Unity in variety--the pan-genome of the Chlamydiae.</title>
        <authorList>
            <person name="Collingro A."/>
            <person name="Tischler P."/>
            <person name="Weinmaier T."/>
            <person name="Penz T."/>
            <person name="Heinz E."/>
            <person name="Brunham R.C."/>
            <person name="Read T.D."/>
            <person name="Bavoil P.M."/>
            <person name="Sachse K."/>
            <person name="Kahane S."/>
            <person name="Friedman M.G."/>
            <person name="Rattei T."/>
            <person name="Myers G.S."/>
            <person name="Horn M."/>
        </authorList>
    </citation>
    <scope>NUCLEOTIDE SEQUENCE [LARGE SCALE GENOMIC DNA]</scope>
    <source>
        <strain evidence="3">ATCC VR-1471 / Z</strain>
    </source>
</reference>
<keyword evidence="1" id="KW-0732">Signal</keyword>